<dbReference type="Proteomes" id="UP000593567">
    <property type="component" value="Unassembled WGS sequence"/>
</dbReference>
<keyword evidence="3" id="KW-1185">Reference proteome</keyword>
<evidence type="ECO:0000313" key="3">
    <source>
        <dbReference type="Proteomes" id="UP000593567"/>
    </source>
</evidence>
<feature type="compositionally biased region" description="Basic and acidic residues" evidence="1">
    <location>
        <begin position="137"/>
        <end position="147"/>
    </location>
</feature>
<evidence type="ECO:0000313" key="2">
    <source>
        <dbReference type="EMBL" id="KAF6025600.1"/>
    </source>
</evidence>
<feature type="region of interest" description="Disordered" evidence="1">
    <location>
        <begin position="1"/>
        <end position="36"/>
    </location>
</feature>
<organism evidence="2 3">
    <name type="scientific">Bugula neritina</name>
    <name type="common">Brown bryozoan</name>
    <name type="synonym">Sertularia neritina</name>
    <dbReference type="NCBI Taxonomy" id="10212"/>
    <lineage>
        <taxon>Eukaryota</taxon>
        <taxon>Metazoa</taxon>
        <taxon>Spiralia</taxon>
        <taxon>Lophotrochozoa</taxon>
        <taxon>Bryozoa</taxon>
        <taxon>Gymnolaemata</taxon>
        <taxon>Cheilostomatida</taxon>
        <taxon>Flustrina</taxon>
        <taxon>Buguloidea</taxon>
        <taxon>Bugulidae</taxon>
        <taxon>Bugula</taxon>
    </lineage>
</organism>
<accession>A0A7J7JH72</accession>
<feature type="compositionally biased region" description="Polar residues" evidence="1">
    <location>
        <begin position="9"/>
        <end position="23"/>
    </location>
</feature>
<feature type="region of interest" description="Disordered" evidence="1">
    <location>
        <begin position="67"/>
        <end position="147"/>
    </location>
</feature>
<dbReference type="EMBL" id="VXIV02002440">
    <property type="protein sequence ID" value="KAF6025600.1"/>
    <property type="molecule type" value="Genomic_DNA"/>
</dbReference>
<gene>
    <name evidence="2" type="ORF">EB796_016078</name>
</gene>
<name>A0A7J7JH72_BUGNE</name>
<comment type="caution">
    <text evidence="2">The sequence shown here is derived from an EMBL/GenBank/DDBJ whole genome shotgun (WGS) entry which is preliminary data.</text>
</comment>
<feature type="compositionally biased region" description="Polar residues" evidence="1">
    <location>
        <begin position="67"/>
        <end position="80"/>
    </location>
</feature>
<proteinExistence type="predicted"/>
<dbReference type="AlphaFoldDB" id="A0A7J7JH72"/>
<sequence length="147" mass="15981">MAAERKYHSPSSGNLVKSLNKTAPCSGATDLKSDEIPTFLSPGREFRSADAYNKLLAIRLANKMINAESSSDSNPITSASLRHPTAKVTSSHDKFPTEIGVVPSDAKSKTIANEEPQSKRERVNSVPTKHITSVKVSRKEPKNFTKS</sequence>
<reference evidence="2" key="1">
    <citation type="submission" date="2020-06" db="EMBL/GenBank/DDBJ databases">
        <title>Draft genome of Bugula neritina, a colonial animal packing powerful symbionts and potential medicines.</title>
        <authorList>
            <person name="Rayko M."/>
        </authorList>
    </citation>
    <scope>NUCLEOTIDE SEQUENCE [LARGE SCALE GENOMIC DNA]</scope>
    <source>
        <strain evidence="2">Kwan_BN1</strain>
    </source>
</reference>
<evidence type="ECO:0000256" key="1">
    <source>
        <dbReference type="SAM" id="MobiDB-lite"/>
    </source>
</evidence>
<feature type="compositionally biased region" description="Polar residues" evidence="1">
    <location>
        <begin position="125"/>
        <end position="135"/>
    </location>
</feature>
<protein>
    <submittedName>
        <fullName evidence="2">Uncharacterized protein</fullName>
    </submittedName>
</protein>